<dbReference type="EMBL" id="BAAAEU010000004">
    <property type="protein sequence ID" value="GAA0708937.1"/>
    <property type="molecule type" value="Genomic_DNA"/>
</dbReference>
<proteinExistence type="predicted"/>
<keyword evidence="3" id="KW-1185">Reference proteome</keyword>
<comment type="caution">
    <text evidence="2">The sequence shown here is derived from an EMBL/GenBank/DDBJ whole genome shotgun (WGS) entry which is preliminary data.</text>
</comment>
<feature type="compositionally biased region" description="Basic and acidic residues" evidence="1">
    <location>
        <begin position="48"/>
        <end position="58"/>
    </location>
</feature>
<feature type="region of interest" description="Disordered" evidence="1">
    <location>
        <begin position="16"/>
        <end position="65"/>
    </location>
</feature>
<evidence type="ECO:0000256" key="1">
    <source>
        <dbReference type="SAM" id="MobiDB-lite"/>
    </source>
</evidence>
<protein>
    <submittedName>
        <fullName evidence="2">Uncharacterized protein</fullName>
    </submittedName>
</protein>
<gene>
    <name evidence="2" type="ORF">GCM10009105_08940</name>
</gene>
<organism evidence="2 3">
    <name type="scientific">Dokdonella soli</name>
    <dbReference type="NCBI Taxonomy" id="529810"/>
    <lineage>
        <taxon>Bacteria</taxon>
        <taxon>Pseudomonadati</taxon>
        <taxon>Pseudomonadota</taxon>
        <taxon>Gammaproteobacteria</taxon>
        <taxon>Lysobacterales</taxon>
        <taxon>Rhodanobacteraceae</taxon>
        <taxon>Dokdonella</taxon>
    </lineage>
</organism>
<evidence type="ECO:0000313" key="2">
    <source>
        <dbReference type="EMBL" id="GAA0708937.1"/>
    </source>
</evidence>
<feature type="compositionally biased region" description="Basic and acidic residues" evidence="1">
    <location>
        <begin position="25"/>
        <end position="39"/>
    </location>
</feature>
<accession>A0ABN1IDX3</accession>
<sequence length="65" mass="7155">MTLSQKWLGFALCDTPHPISVPSTRAEEAAMSKGMDQKKSDKKKPAKTMKEKKAEKNAKKAAKGH</sequence>
<dbReference type="Proteomes" id="UP001501523">
    <property type="component" value="Unassembled WGS sequence"/>
</dbReference>
<name>A0ABN1IDX3_9GAMM</name>
<reference evidence="2 3" key="1">
    <citation type="journal article" date="2019" name="Int. J. Syst. Evol. Microbiol.">
        <title>The Global Catalogue of Microorganisms (GCM) 10K type strain sequencing project: providing services to taxonomists for standard genome sequencing and annotation.</title>
        <authorList>
            <consortium name="The Broad Institute Genomics Platform"/>
            <consortium name="The Broad Institute Genome Sequencing Center for Infectious Disease"/>
            <person name="Wu L."/>
            <person name="Ma J."/>
        </authorList>
    </citation>
    <scope>NUCLEOTIDE SEQUENCE [LARGE SCALE GENOMIC DNA]</scope>
    <source>
        <strain evidence="2 3">JCM 15421</strain>
    </source>
</reference>
<evidence type="ECO:0000313" key="3">
    <source>
        <dbReference type="Proteomes" id="UP001501523"/>
    </source>
</evidence>